<feature type="transmembrane region" description="Helical" evidence="2">
    <location>
        <begin position="668"/>
        <end position="693"/>
    </location>
</feature>
<dbReference type="SMART" id="SM01411">
    <property type="entry name" value="Ephrin_rec_like"/>
    <property type="match status" value="1"/>
</dbReference>
<dbReference type="InterPro" id="IPR011641">
    <property type="entry name" value="Tyr-kin_ephrin_A/B_rcpt-like"/>
</dbReference>
<dbReference type="PANTHER" id="PTHR19446">
    <property type="entry name" value="REVERSE TRANSCRIPTASES"/>
    <property type="match status" value="1"/>
</dbReference>
<gene>
    <name evidence="4" type="ORF">Vafri_11032</name>
</gene>
<feature type="transmembrane region" description="Helical" evidence="2">
    <location>
        <begin position="897"/>
        <end position="920"/>
    </location>
</feature>
<keyword evidence="2" id="KW-0812">Transmembrane</keyword>
<comment type="caution">
    <text evidence="4">The sequence shown here is derived from an EMBL/GenBank/DDBJ whole genome shotgun (WGS) entry which is preliminary data.</text>
</comment>
<feature type="transmembrane region" description="Helical" evidence="2">
    <location>
        <begin position="743"/>
        <end position="760"/>
    </location>
</feature>
<feature type="transmembrane region" description="Helical" evidence="2">
    <location>
        <begin position="587"/>
        <end position="605"/>
    </location>
</feature>
<proteinExistence type="predicted"/>
<dbReference type="CDD" id="cd00185">
    <property type="entry name" value="TNFRSF"/>
    <property type="match status" value="1"/>
</dbReference>
<dbReference type="Proteomes" id="UP000747399">
    <property type="component" value="Unassembled WGS sequence"/>
</dbReference>
<dbReference type="Gene3D" id="2.10.50.10">
    <property type="entry name" value="Tumor Necrosis Factor Receptor, subunit A, domain 2"/>
    <property type="match status" value="1"/>
</dbReference>
<feature type="region of interest" description="Disordered" evidence="1">
    <location>
        <begin position="1924"/>
        <end position="1948"/>
    </location>
</feature>
<sequence>MSAFFHQVGVVASLTGPFVEWSDAVNGYKMWADTLAAAGGLPLRDINGTTYRYGIQLIVLDDKSVAQDHAIAIDELLITHDVHFVLGASPVFADSETLRVHNAGRLNFHCCAGASSIYSRDQKNTFGLSVDNALYPSELFTEFRSKGVYKLAVIYRTDILELKSACQGAVSLAKAHLLTVSLELAYSNSSNGTLAGLMDQLAPSPAEALIMCGLQDESSMAARMIHERRKALKAIVFTGGAYDRYWNDLLGNLSVGIFSFVHWAPDLTRKDEFWGDSISYAGMYKHFYNDDATYIAAAASATGYVLHTVLSTVFRSCMLSPEALAAPSVLLFTPGAIMCTDNNNRGHDRLLEALTTTNMNTFFGAVNFNRFRQNQGYMPVTLQTYEISENLIRAYKPSLVLPLSAAIRPLLLPQPNRYAPTCQAGTYRGADDFEPCIKCSLGSFQEFSGRTSCELCPRNYFSNSSGMASCLSCPTNTITIQRGSTNLDHCICQLGFFNKLGQRGLPCEPCPADAWCEGGITLPSPRPGFYAERHAPYQMYRCNPASVCMGNFTCQKGHRGRMCYYCDTGYFRFLGNCVTCPSSKSDVLGYLIILAALWIFINVWLARSVENLMVIINFCQLMSIVVGFSLNWPSKLYGVMGLSSILSFEMDSLEPTCLVPGWGFIHNFVVQLLLPVLMTLLVAVWIGVTYAIYKVQQARLTQSARQAANLQRAQAAAWKQMLWELLDVPADGLELQSMYLERWAIPLNFLNIGFLVQLKYNLSTFSCTTVNGVKYMSASPNDECYTSKHWNLMLLGVFGIIAYNFGFVCLYGHVMRQVRKYRALGDRRPLLLYGWMYERYEAQYCWYETVSILQRVGFVLVALFFNDPALQALLCMVISISVLLMDIRTSAFMDKHLYILQVITDGVLGALLVSGLLFYNPLSEPSVVRGMEVLLFSAVIAAFTIAAKETRVHWLHAGERPGPALTAFLQAQTEAQQPAPVALQARSGRLVTNPAQLPQVVADFWGEVSRASENTNQDDRQTVLAQVAAANIRLPDAADETIGSKTITMAELRTALMKSQPGKAPGWDGIPSDLYRKFWPAIGQTMARLFTAIGSTGQVPHGFLEGVIKILYKKGDPKQPGNYRPITLLCSDYRLLAKVLANRLGPALGRIISPEQSAFLPKRHIGSNILFLRHLPHLLRKQNRRGILAFLDFAKAYDTVDREFLLSAMEAMGVGPQFYSWTQLLLSNTQARAMINGFRSRRVKMEAGVRQGCPLAPPLYLFVGQALLSWLKSQDVGIRLLQTDIDRVTACQFADDAEAVLEGEASVPTFLEAMETFARASGQRLNRDKVELLRIGATDHEAQPSMPTNQGQQQPQPTTISGLKVVATATALNLPMDNQPQPPQLDWPKMLGLAYRRMQSLARFPLSAFGRAKAASAYGLQTVTWHMEHGGPPPAPMLAQIERLTARLVDRKQGPEDQGQRLTGVPNGLLIGHPSAGGFGLLPLRQHTQARHAVWAVRFIQGAMESGDLHPWVRTLATYLELTHPALQPWALTTAKSTGPWIGEENLPEDISRIVGALGYLPPPDDICDPPLTPGDWCWAAALWGNPLLPNNNTGGNGNNTYRRPGLEAHHTVLATCKKLLTVGDLVRVYDMLEHGQGTNLQDAEWIEWIYQHLDPSNMSNLQREKEATHTAITALYADINPIWLEAARSVETRKQEEDRQQHEQRVHPLPDRKTVMAMIIRRLGWRLPGSSSTVPIYGLTVRQATQLQNGPALEQRQQLMTAFVQEARGVVGATAHIDPENEVNRFHTTLARLWSDVRWENKNKETLWRLAVDGVPLPGNTHLSRMPPQPCGCGTLGGPNSPPSSPRLHHFWECPIAQAVRDQIDRHLPISATTEGGMGRHHLWLIQAPPGCDQAPWDVIAMAALSSMEHGRHCLRAAIRGQRQMETMDPRQPPPSPQPQTRVEQGPRQRVITDFFRQSGNPLVQEEEANDTQPAGTSLLQPTIGGRTQMVATTAAASSPLHRARVRAVADFWARLHSFAALGMPRRGWDRVGPQHPILAVAGGQVQCAAPIALTD</sequence>
<dbReference type="EMBL" id="BNCO01000021">
    <property type="protein sequence ID" value="GIL55469.1"/>
    <property type="molecule type" value="Genomic_DNA"/>
</dbReference>
<protein>
    <recommendedName>
        <fullName evidence="3">Reverse transcriptase domain-containing protein</fullName>
    </recommendedName>
</protein>
<name>A0A8J4B7D5_9CHLO</name>
<feature type="transmembrane region" description="Helical" evidence="2">
    <location>
        <begin position="790"/>
        <end position="812"/>
    </location>
</feature>
<dbReference type="InterPro" id="IPR028082">
    <property type="entry name" value="Peripla_BP_I"/>
</dbReference>
<evidence type="ECO:0000256" key="1">
    <source>
        <dbReference type="SAM" id="MobiDB-lite"/>
    </source>
</evidence>
<keyword evidence="2" id="KW-0472">Membrane</keyword>
<dbReference type="PROSITE" id="PS50878">
    <property type="entry name" value="RT_POL"/>
    <property type="match status" value="1"/>
</dbReference>
<keyword evidence="5" id="KW-1185">Reference proteome</keyword>
<evidence type="ECO:0000256" key="2">
    <source>
        <dbReference type="SAM" id="Phobius"/>
    </source>
</evidence>
<feature type="transmembrane region" description="Helical" evidence="2">
    <location>
        <begin position="926"/>
        <end position="947"/>
    </location>
</feature>
<feature type="transmembrane region" description="Helical" evidence="2">
    <location>
        <begin position="869"/>
        <end position="885"/>
    </location>
</feature>
<dbReference type="SUPFAM" id="SSF53822">
    <property type="entry name" value="Periplasmic binding protein-like I"/>
    <property type="match status" value="1"/>
</dbReference>
<accession>A0A8J4B7D5</accession>
<reference evidence="4" key="1">
    <citation type="journal article" date="2021" name="Proc. Natl. Acad. Sci. U.S.A.">
        <title>Three genomes in the algal genus Volvox reveal the fate of a haploid sex-determining region after a transition to homothallism.</title>
        <authorList>
            <person name="Yamamoto K."/>
            <person name="Hamaji T."/>
            <person name="Kawai-Toyooka H."/>
            <person name="Matsuzaki R."/>
            <person name="Takahashi F."/>
            <person name="Nishimura Y."/>
            <person name="Kawachi M."/>
            <person name="Noguchi H."/>
            <person name="Minakuchi Y."/>
            <person name="Umen J.G."/>
            <person name="Toyoda A."/>
            <person name="Nozaki H."/>
        </authorList>
    </citation>
    <scope>NUCLEOTIDE SEQUENCE</scope>
    <source>
        <strain evidence="4">NIES-3780</strain>
    </source>
</reference>
<organism evidence="4 5">
    <name type="scientific">Volvox africanus</name>
    <dbReference type="NCBI Taxonomy" id="51714"/>
    <lineage>
        <taxon>Eukaryota</taxon>
        <taxon>Viridiplantae</taxon>
        <taxon>Chlorophyta</taxon>
        <taxon>core chlorophytes</taxon>
        <taxon>Chlorophyceae</taxon>
        <taxon>CS clade</taxon>
        <taxon>Chlamydomonadales</taxon>
        <taxon>Volvocaceae</taxon>
        <taxon>Volvox</taxon>
    </lineage>
</organism>
<dbReference type="Pfam" id="PF00078">
    <property type="entry name" value="RVT_1"/>
    <property type="match status" value="1"/>
</dbReference>
<evidence type="ECO:0000259" key="3">
    <source>
        <dbReference type="PROSITE" id="PS50878"/>
    </source>
</evidence>
<feature type="domain" description="Reverse transcriptase" evidence="3">
    <location>
        <begin position="1092"/>
        <end position="1365"/>
    </location>
</feature>
<evidence type="ECO:0000313" key="5">
    <source>
        <dbReference type="Proteomes" id="UP000747399"/>
    </source>
</evidence>
<feature type="transmembrane region" description="Helical" evidence="2">
    <location>
        <begin position="612"/>
        <end position="632"/>
    </location>
</feature>
<keyword evidence="2" id="KW-1133">Transmembrane helix</keyword>
<evidence type="ECO:0000313" key="4">
    <source>
        <dbReference type="EMBL" id="GIL55469.1"/>
    </source>
</evidence>
<dbReference type="CDD" id="cd01650">
    <property type="entry name" value="RT_nLTR_like"/>
    <property type="match status" value="1"/>
</dbReference>
<dbReference type="Pfam" id="PF07699">
    <property type="entry name" value="Ephrin_rec_like"/>
    <property type="match status" value="1"/>
</dbReference>
<dbReference type="InterPro" id="IPR000477">
    <property type="entry name" value="RT_dom"/>
</dbReference>
<dbReference type="Gene3D" id="3.40.50.2300">
    <property type="match status" value="2"/>
</dbReference>